<evidence type="ECO:0000313" key="1">
    <source>
        <dbReference type="EMBL" id="CAE7715044.1"/>
    </source>
</evidence>
<protein>
    <submittedName>
        <fullName evidence="1">Uncharacterized protein</fullName>
    </submittedName>
</protein>
<proteinExistence type="predicted"/>
<name>A0A812XB34_SYMPI</name>
<feature type="non-terminal residue" evidence="1">
    <location>
        <position position="266"/>
    </location>
</feature>
<dbReference type="AlphaFoldDB" id="A0A812XB34"/>
<dbReference type="Proteomes" id="UP000649617">
    <property type="component" value="Unassembled WGS sequence"/>
</dbReference>
<sequence length="266" mass="29225">ATLTWLQHFWAKVQLQASTTRDFSKDLGEIQGFNPLRKGILDKAASAFQTAVGLMRTVLLYPLTDQNEAQELDNANRLLQQTAANLQEKKGRCKALMSSAAFMQLKLRHFCVQMLVQAPHDLGGLELFFRAAEKAPAGGDEVIAFLVDTDSELNFLMSKYCSGDDLSSAISVFQCLLSKAHLSAAGRIKRRVLVDPAWQRLSVARLVESVARSPQSARWCGCVICLELNCDGSALRRVVGVLMAWPLRGSPAPSESIRNFSIGAKN</sequence>
<organism evidence="1 2">
    <name type="scientific">Symbiodinium pilosum</name>
    <name type="common">Dinoflagellate</name>
    <dbReference type="NCBI Taxonomy" id="2952"/>
    <lineage>
        <taxon>Eukaryota</taxon>
        <taxon>Sar</taxon>
        <taxon>Alveolata</taxon>
        <taxon>Dinophyceae</taxon>
        <taxon>Suessiales</taxon>
        <taxon>Symbiodiniaceae</taxon>
        <taxon>Symbiodinium</taxon>
    </lineage>
</organism>
<dbReference type="EMBL" id="CAJNIZ010045264">
    <property type="protein sequence ID" value="CAE7715044.1"/>
    <property type="molecule type" value="Genomic_DNA"/>
</dbReference>
<reference evidence="1" key="1">
    <citation type="submission" date="2021-02" db="EMBL/GenBank/DDBJ databases">
        <authorList>
            <person name="Dougan E. K."/>
            <person name="Rhodes N."/>
            <person name="Thang M."/>
            <person name="Chan C."/>
        </authorList>
    </citation>
    <scope>NUCLEOTIDE SEQUENCE</scope>
</reference>
<accession>A0A812XB34</accession>
<evidence type="ECO:0000313" key="2">
    <source>
        <dbReference type="Proteomes" id="UP000649617"/>
    </source>
</evidence>
<comment type="caution">
    <text evidence="1">The sequence shown here is derived from an EMBL/GenBank/DDBJ whole genome shotgun (WGS) entry which is preliminary data.</text>
</comment>
<keyword evidence="2" id="KW-1185">Reference proteome</keyword>
<gene>
    <name evidence="1" type="ORF">SPIL2461_LOCUS20301</name>
</gene>